<feature type="compositionally biased region" description="Low complexity" evidence="1">
    <location>
        <begin position="44"/>
        <end position="60"/>
    </location>
</feature>
<accession>T1H1E5</accession>
<reference evidence="3" key="1">
    <citation type="submission" date="2013-02" db="EMBL/GenBank/DDBJ databases">
        <authorList>
            <person name="Hughes D."/>
        </authorList>
    </citation>
    <scope>NUCLEOTIDE SEQUENCE</scope>
    <source>
        <strain>Durham</strain>
        <strain evidence="3">NC isolate 2 -- Noor lab</strain>
    </source>
</reference>
<name>T1H1E5_MEGSC</name>
<dbReference type="STRING" id="36166.T1H1E5"/>
<feature type="region of interest" description="Disordered" evidence="1">
    <location>
        <begin position="44"/>
        <end position="84"/>
    </location>
</feature>
<keyword evidence="3" id="KW-1185">Reference proteome</keyword>
<dbReference type="Proteomes" id="UP000015102">
    <property type="component" value="Unassembled WGS sequence"/>
</dbReference>
<evidence type="ECO:0000313" key="2">
    <source>
        <dbReference type="EnsemblMetazoa" id="MESCA010004-PA"/>
    </source>
</evidence>
<dbReference type="EnsemblMetazoa" id="MESCA010004-RA">
    <property type="protein sequence ID" value="MESCA010004-PA"/>
    <property type="gene ID" value="MESCA010004"/>
</dbReference>
<dbReference type="EMBL" id="CAQQ02169008">
    <property type="status" value="NOT_ANNOTATED_CDS"/>
    <property type="molecule type" value="Genomic_DNA"/>
</dbReference>
<proteinExistence type="predicted"/>
<organism evidence="2 3">
    <name type="scientific">Megaselia scalaris</name>
    <name type="common">Humpbacked fly</name>
    <name type="synonym">Phora scalaris</name>
    <dbReference type="NCBI Taxonomy" id="36166"/>
    <lineage>
        <taxon>Eukaryota</taxon>
        <taxon>Metazoa</taxon>
        <taxon>Ecdysozoa</taxon>
        <taxon>Arthropoda</taxon>
        <taxon>Hexapoda</taxon>
        <taxon>Insecta</taxon>
        <taxon>Pterygota</taxon>
        <taxon>Neoptera</taxon>
        <taxon>Endopterygota</taxon>
        <taxon>Diptera</taxon>
        <taxon>Brachycera</taxon>
        <taxon>Muscomorpha</taxon>
        <taxon>Platypezoidea</taxon>
        <taxon>Phoridae</taxon>
        <taxon>Megaseliini</taxon>
        <taxon>Megaselia</taxon>
    </lineage>
</organism>
<feature type="compositionally biased region" description="Polar residues" evidence="1">
    <location>
        <begin position="74"/>
        <end position="84"/>
    </location>
</feature>
<protein>
    <submittedName>
        <fullName evidence="2">Uncharacterized protein</fullName>
    </submittedName>
</protein>
<reference evidence="2" key="2">
    <citation type="submission" date="2015-06" db="UniProtKB">
        <authorList>
            <consortium name="EnsemblMetazoa"/>
        </authorList>
    </citation>
    <scope>IDENTIFICATION</scope>
</reference>
<dbReference type="AlphaFoldDB" id="T1H1E5"/>
<evidence type="ECO:0000256" key="1">
    <source>
        <dbReference type="SAM" id="MobiDB-lite"/>
    </source>
</evidence>
<feature type="region of interest" description="Disordered" evidence="1">
    <location>
        <begin position="1"/>
        <end position="26"/>
    </location>
</feature>
<dbReference type="EMBL" id="CAQQ02169009">
    <property type="status" value="NOT_ANNOTATED_CDS"/>
    <property type="molecule type" value="Genomic_DNA"/>
</dbReference>
<sequence>MEPGSRSPLPPSPSNPNEPFIEPNSTTTSISLRGFLSSNDSLNTVSVTTSSTSSSSVVPKPVKPPRKPLPKLEFTTTNKPALPQ</sequence>
<dbReference type="HOGENOM" id="CLU_2533975_0_0_1"/>
<evidence type="ECO:0000313" key="3">
    <source>
        <dbReference type="Proteomes" id="UP000015102"/>
    </source>
</evidence>